<accession>A0A0L7KKR0</accession>
<proteinExistence type="predicted"/>
<reference evidence="1 2" key="1">
    <citation type="journal article" date="2015" name="Genome Biol. Evol.">
        <title>The genome of winter moth (Operophtera brumata) provides a genomic perspective on sexual dimorphism and phenology.</title>
        <authorList>
            <person name="Derks M.F."/>
            <person name="Smit S."/>
            <person name="Salis L."/>
            <person name="Schijlen E."/>
            <person name="Bossers A."/>
            <person name="Mateman C."/>
            <person name="Pijl A.S."/>
            <person name="de Ridder D."/>
            <person name="Groenen M.A."/>
            <person name="Visser M.E."/>
            <person name="Megens H.J."/>
        </authorList>
    </citation>
    <scope>NUCLEOTIDE SEQUENCE [LARGE SCALE GENOMIC DNA]</scope>
    <source>
        <strain evidence="1">WM2013NL</strain>
        <tissue evidence="1">Head and thorax</tissue>
    </source>
</reference>
<evidence type="ECO:0000313" key="2">
    <source>
        <dbReference type="Proteomes" id="UP000037510"/>
    </source>
</evidence>
<sequence>MAGKEWLDSFSRRNAILSMRKPENTSAARSYGFNKTAVNDFFENLEKILVKHELAAEILMSHGYPQC</sequence>
<organism evidence="1 2">
    <name type="scientific">Operophtera brumata</name>
    <name type="common">Winter moth</name>
    <name type="synonym">Phalaena brumata</name>
    <dbReference type="NCBI Taxonomy" id="104452"/>
    <lineage>
        <taxon>Eukaryota</taxon>
        <taxon>Metazoa</taxon>
        <taxon>Ecdysozoa</taxon>
        <taxon>Arthropoda</taxon>
        <taxon>Hexapoda</taxon>
        <taxon>Insecta</taxon>
        <taxon>Pterygota</taxon>
        <taxon>Neoptera</taxon>
        <taxon>Endopterygota</taxon>
        <taxon>Lepidoptera</taxon>
        <taxon>Glossata</taxon>
        <taxon>Ditrysia</taxon>
        <taxon>Geometroidea</taxon>
        <taxon>Geometridae</taxon>
        <taxon>Larentiinae</taxon>
        <taxon>Operophtera</taxon>
    </lineage>
</organism>
<dbReference type="AlphaFoldDB" id="A0A0L7KKR0"/>
<gene>
    <name evidence="1" type="ORF">OBRU01_24670</name>
</gene>
<dbReference type="Proteomes" id="UP000037510">
    <property type="component" value="Unassembled WGS sequence"/>
</dbReference>
<protein>
    <submittedName>
        <fullName evidence="1">Jerky protein</fullName>
    </submittedName>
</protein>
<comment type="caution">
    <text evidence="1">The sequence shown here is derived from an EMBL/GenBank/DDBJ whole genome shotgun (WGS) entry which is preliminary data.</text>
</comment>
<dbReference type="EMBL" id="JTDY01009205">
    <property type="protein sequence ID" value="KOB63948.1"/>
    <property type="molecule type" value="Genomic_DNA"/>
</dbReference>
<keyword evidence="2" id="KW-1185">Reference proteome</keyword>
<evidence type="ECO:0000313" key="1">
    <source>
        <dbReference type="EMBL" id="KOB63948.1"/>
    </source>
</evidence>
<name>A0A0L7KKR0_OPEBR</name>